<proteinExistence type="predicted"/>
<keyword evidence="1" id="KW-0472">Membrane</keyword>
<evidence type="ECO:0000256" key="1">
    <source>
        <dbReference type="SAM" id="Phobius"/>
    </source>
</evidence>
<reference evidence="2" key="1">
    <citation type="journal article" date="2022" name="bioRxiv">
        <title>Sequencing and chromosome-scale assembly of the giantPleurodeles waltlgenome.</title>
        <authorList>
            <person name="Brown T."/>
            <person name="Elewa A."/>
            <person name="Iarovenko S."/>
            <person name="Subramanian E."/>
            <person name="Araus A.J."/>
            <person name="Petzold A."/>
            <person name="Susuki M."/>
            <person name="Suzuki K.-i.T."/>
            <person name="Hayashi T."/>
            <person name="Toyoda A."/>
            <person name="Oliveira C."/>
            <person name="Osipova E."/>
            <person name="Leigh N.D."/>
            <person name="Simon A."/>
            <person name="Yun M.H."/>
        </authorList>
    </citation>
    <scope>NUCLEOTIDE SEQUENCE</scope>
    <source>
        <strain evidence="2">20211129_DDA</strain>
        <tissue evidence="2">Liver</tissue>
    </source>
</reference>
<dbReference type="Proteomes" id="UP001066276">
    <property type="component" value="Chromosome 10"/>
</dbReference>
<keyword evidence="3" id="KW-1185">Reference proteome</keyword>
<evidence type="ECO:0000313" key="3">
    <source>
        <dbReference type="Proteomes" id="UP001066276"/>
    </source>
</evidence>
<sequence>MTCVASYWVQDPFHGCNLRLNMMPAVVHGGLLRTVLQLRAKWWLGKVILGAQAASCSYRIEWRLTPLRVGHPLVLVFQLLLTMVCPFSVLERLVGLKIFRYSCAFLPLDTSVVVPGPELPSPSTPRRAG</sequence>
<evidence type="ECO:0000313" key="2">
    <source>
        <dbReference type="EMBL" id="KAJ1100473.1"/>
    </source>
</evidence>
<accession>A0AAV7MEZ4</accession>
<dbReference type="AlphaFoldDB" id="A0AAV7MEZ4"/>
<protein>
    <submittedName>
        <fullName evidence="2">Uncharacterized protein</fullName>
    </submittedName>
</protein>
<keyword evidence="1" id="KW-1133">Transmembrane helix</keyword>
<feature type="transmembrane region" description="Helical" evidence="1">
    <location>
        <begin position="69"/>
        <end position="90"/>
    </location>
</feature>
<name>A0AAV7MEZ4_PLEWA</name>
<keyword evidence="1" id="KW-0812">Transmembrane</keyword>
<dbReference type="EMBL" id="JANPWB010000014">
    <property type="protein sequence ID" value="KAJ1100473.1"/>
    <property type="molecule type" value="Genomic_DNA"/>
</dbReference>
<organism evidence="2 3">
    <name type="scientific">Pleurodeles waltl</name>
    <name type="common">Iberian ribbed newt</name>
    <dbReference type="NCBI Taxonomy" id="8319"/>
    <lineage>
        <taxon>Eukaryota</taxon>
        <taxon>Metazoa</taxon>
        <taxon>Chordata</taxon>
        <taxon>Craniata</taxon>
        <taxon>Vertebrata</taxon>
        <taxon>Euteleostomi</taxon>
        <taxon>Amphibia</taxon>
        <taxon>Batrachia</taxon>
        <taxon>Caudata</taxon>
        <taxon>Salamandroidea</taxon>
        <taxon>Salamandridae</taxon>
        <taxon>Pleurodelinae</taxon>
        <taxon>Pleurodeles</taxon>
    </lineage>
</organism>
<gene>
    <name evidence="2" type="ORF">NDU88_005559</name>
</gene>
<comment type="caution">
    <text evidence="2">The sequence shown here is derived from an EMBL/GenBank/DDBJ whole genome shotgun (WGS) entry which is preliminary data.</text>
</comment>